<protein>
    <submittedName>
        <fullName evidence="2">Uncharacterized protein</fullName>
    </submittedName>
</protein>
<dbReference type="EMBL" id="MWIO01000045">
    <property type="protein sequence ID" value="THD06120.1"/>
    <property type="molecule type" value="Genomic_DNA"/>
</dbReference>
<dbReference type="Proteomes" id="UP000306317">
    <property type="component" value="Unassembled WGS sequence"/>
</dbReference>
<evidence type="ECO:0000313" key="2">
    <source>
        <dbReference type="EMBL" id="THD06120.1"/>
    </source>
</evidence>
<evidence type="ECO:0000313" key="3">
    <source>
        <dbReference type="Proteomes" id="UP000306317"/>
    </source>
</evidence>
<comment type="caution">
    <text evidence="2">The sequence shown here is derived from an EMBL/GenBank/DDBJ whole genome shotgun (WGS) entry which is preliminary data.</text>
</comment>
<keyword evidence="1" id="KW-1133">Transmembrane helix</keyword>
<proteinExistence type="predicted"/>
<reference evidence="2 3" key="1">
    <citation type="submission" date="2017-02" db="EMBL/GenBank/DDBJ databases">
        <title>Whole genome sequencing of Rhodanobacter lindaniclasticus DSM 17932.</title>
        <authorList>
            <person name="Kumar S."/>
            <person name="Patil P."/>
            <person name="Patil P.B."/>
        </authorList>
    </citation>
    <scope>NUCLEOTIDE SEQUENCE [LARGE SCALE GENOMIC DNA]</scope>
    <source>
        <strain evidence="2 3">DSM 17932</strain>
    </source>
</reference>
<dbReference type="RefSeq" id="WP_136259365.1">
    <property type="nucleotide sequence ID" value="NZ_MWIO01000045.1"/>
</dbReference>
<keyword evidence="1" id="KW-0472">Membrane</keyword>
<organism evidence="2 3">
    <name type="scientific">Rhodanobacter lindaniclasticus</name>
    <dbReference type="NCBI Taxonomy" id="75310"/>
    <lineage>
        <taxon>Bacteria</taxon>
        <taxon>Pseudomonadati</taxon>
        <taxon>Pseudomonadota</taxon>
        <taxon>Gammaproteobacteria</taxon>
        <taxon>Lysobacterales</taxon>
        <taxon>Rhodanobacteraceae</taxon>
        <taxon>Rhodanobacter</taxon>
    </lineage>
</organism>
<evidence type="ECO:0000256" key="1">
    <source>
        <dbReference type="SAM" id="Phobius"/>
    </source>
</evidence>
<gene>
    <name evidence="2" type="ORF">B1991_14350</name>
</gene>
<accession>A0A4S3KCJ2</accession>
<dbReference type="AlphaFoldDB" id="A0A4S3KCJ2"/>
<sequence length="132" mass="14413">MARIIPIWAYIILAALLAIGIQQWRVSHYKARVESLQSVANTLHEANVANQATIKALQAANDKWARESAANLANAKIYTDAAMAFAKKQQAEADAAKAKLRAIYERQPDAKAWADARVPDSVVRVLTSAGQD</sequence>
<keyword evidence="3" id="KW-1185">Reference proteome</keyword>
<name>A0A4S3KCJ2_9GAMM</name>
<feature type="transmembrane region" description="Helical" evidence="1">
    <location>
        <begin position="7"/>
        <end position="24"/>
    </location>
</feature>
<keyword evidence="1" id="KW-0812">Transmembrane</keyword>